<proteinExistence type="predicted"/>
<keyword evidence="2" id="KW-1185">Reference proteome</keyword>
<organism evidence="1 2">
    <name type="scientific">Nocardioides mesophilus</name>
    <dbReference type="NCBI Taxonomy" id="433659"/>
    <lineage>
        <taxon>Bacteria</taxon>
        <taxon>Bacillati</taxon>
        <taxon>Actinomycetota</taxon>
        <taxon>Actinomycetes</taxon>
        <taxon>Propionibacteriales</taxon>
        <taxon>Nocardioidaceae</taxon>
        <taxon>Nocardioides</taxon>
    </lineage>
</organism>
<dbReference type="Proteomes" id="UP000515947">
    <property type="component" value="Chromosome"/>
</dbReference>
<evidence type="ECO:0000313" key="2">
    <source>
        <dbReference type="Proteomes" id="UP000515947"/>
    </source>
</evidence>
<evidence type="ECO:0000313" key="1">
    <source>
        <dbReference type="EMBL" id="QNN53530.1"/>
    </source>
</evidence>
<sequence length="247" mass="26879">MEALVEGVDHVYVPMAEASAGFDVLVEQLGLPVLWPFTSFGTFSSGGVSLGSIKLEIIDSNPETPWSLAHQPPQVQGIALRPARPVDDGYLAEVDRRSLARSAPAHFERDGRPAWTNLYLSDFIGPSAGVFVCDYHLPEPKDLAKRRRLLQECDGGRLGVLDAVGLVIGTRDIGAARERWQRLLEPLAPVGALTWRPAVGPAITLVQGDEERVEHLALAVRSPETARRVWHDQAGTLRGFALRLVAG</sequence>
<dbReference type="RefSeq" id="WP_187579372.1">
    <property type="nucleotide sequence ID" value="NZ_CP060713.1"/>
</dbReference>
<dbReference type="AlphaFoldDB" id="A0A7G9RD55"/>
<name>A0A7G9RD55_9ACTN</name>
<protein>
    <submittedName>
        <fullName evidence="1">Uncharacterized protein</fullName>
    </submittedName>
</protein>
<reference evidence="1 2" key="1">
    <citation type="submission" date="2020-08" db="EMBL/GenBank/DDBJ databases">
        <title>Genome sequence of Nocardioides mesophilus KACC 16243T.</title>
        <authorList>
            <person name="Hyun D.-W."/>
            <person name="Bae J.-W."/>
        </authorList>
    </citation>
    <scope>NUCLEOTIDE SEQUENCE [LARGE SCALE GENOMIC DNA]</scope>
    <source>
        <strain evidence="1 2">KACC 16243</strain>
    </source>
</reference>
<accession>A0A7G9RD55</accession>
<dbReference type="EMBL" id="CP060713">
    <property type="protein sequence ID" value="QNN53530.1"/>
    <property type="molecule type" value="Genomic_DNA"/>
</dbReference>
<gene>
    <name evidence="1" type="ORF">H9L09_03595</name>
</gene>
<dbReference type="KEGG" id="nmes:H9L09_03595"/>